<dbReference type="AlphaFoldDB" id="A0A5B8G1W8"/>
<dbReference type="KEGG" id="ppru:FDP22_15540"/>
<dbReference type="EMBL" id="CP040818">
    <property type="protein sequence ID" value="QDL93072.1"/>
    <property type="molecule type" value="Genomic_DNA"/>
</dbReference>
<proteinExistence type="predicted"/>
<reference evidence="1 2" key="1">
    <citation type="submission" date="2019-06" db="EMBL/GenBank/DDBJ databases">
        <title>Genome sequence of Rhodobacteraceae bacterium D4M1.</title>
        <authorList>
            <person name="Cao J."/>
        </authorList>
    </citation>
    <scope>NUCLEOTIDE SEQUENCE [LARGE SCALE GENOMIC DNA]</scope>
    <source>
        <strain evidence="1 2">D4M1</strain>
    </source>
</reference>
<keyword evidence="2" id="KW-1185">Reference proteome</keyword>
<protein>
    <submittedName>
        <fullName evidence="1">DUF2793 domain-containing protein</fullName>
    </submittedName>
</protein>
<dbReference type="Pfam" id="PF10983">
    <property type="entry name" value="DUF2793"/>
    <property type="match status" value="1"/>
</dbReference>
<name>A0A5B8G1W8_9RHOB</name>
<gene>
    <name evidence="1" type="ORF">FDP22_15540</name>
</gene>
<dbReference type="RefSeq" id="WP_138575038.1">
    <property type="nucleotide sequence ID" value="NZ_CP040818.1"/>
</dbReference>
<dbReference type="InterPro" id="IPR021251">
    <property type="entry name" value="DUF2793"/>
</dbReference>
<dbReference type="OrthoDB" id="564699at2"/>
<accession>A0A5B8G1W8</accession>
<dbReference type="Proteomes" id="UP000305888">
    <property type="component" value="Chromosome"/>
</dbReference>
<evidence type="ECO:0000313" key="1">
    <source>
        <dbReference type="EMBL" id="QDL93072.1"/>
    </source>
</evidence>
<sequence length="237" mass="23767">MSETRRMALPLLAAGQAQKHVTVNEALARLDALVWPQVISAGLSTPPVSPAEGDAHVVAGSPTGAWAGHAAQIAFCINGGWDFASPRAGWRAFDLESGRVLLFDGTQWVSDALSFATGGAATLGRVIEIDHVVEAGTVSTAAGAIPAGAVVLGVSARVTSAITGGATSWSLGVAGSADRYGSSLGVGLNSYAAGVTGSPQAYYGATALTLTAAGGSFSGGSVRLAVHLWELQPPRSV</sequence>
<organism evidence="1 2">
    <name type="scientific">Paroceanicella profunda</name>
    <dbReference type="NCBI Taxonomy" id="2579971"/>
    <lineage>
        <taxon>Bacteria</taxon>
        <taxon>Pseudomonadati</taxon>
        <taxon>Pseudomonadota</taxon>
        <taxon>Alphaproteobacteria</taxon>
        <taxon>Rhodobacterales</taxon>
        <taxon>Paracoccaceae</taxon>
        <taxon>Paroceanicella</taxon>
    </lineage>
</organism>
<evidence type="ECO:0000313" key="2">
    <source>
        <dbReference type="Proteomes" id="UP000305888"/>
    </source>
</evidence>